<dbReference type="Proteomes" id="UP000233750">
    <property type="component" value="Unassembled WGS sequence"/>
</dbReference>
<evidence type="ECO:0000313" key="2">
    <source>
        <dbReference type="Proteomes" id="UP000233750"/>
    </source>
</evidence>
<protein>
    <submittedName>
        <fullName evidence="1">Alpha-methylacyl-CoA racemase</fullName>
    </submittedName>
</protein>
<dbReference type="Pfam" id="PF02515">
    <property type="entry name" value="CoA_transf_3"/>
    <property type="match status" value="1"/>
</dbReference>
<gene>
    <name evidence="1" type="ORF">ATK30_8216</name>
</gene>
<reference evidence="1 2" key="1">
    <citation type="submission" date="2017-12" db="EMBL/GenBank/DDBJ databases">
        <title>Sequencing the genomes of 1000 Actinobacteria strains.</title>
        <authorList>
            <person name="Klenk H.-P."/>
        </authorList>
    </citation>
    <scope>NUCLEOTIDE SEQUENCE [LARGE SCALE GENOMIC DNA]</scope>
    <source>
        <strain evidence="1 2">DSM 45165</strain>
    </source>
</reference>
<dbReference type="PANTHER" id="PTHR48228">
    <property type="entry name" value="SUCCINYL-COA--D-CITRAMALATE COA-TRANSFERASE"/>
    <property type="match status" value="1"/>
</dbReference>
<proteinExistence type="predicted"/>
<organism evidence="1 2">
    <name type="scientific">Amycolatopsis echigonensis</name>
    <dbReference type="NCBI Taxonomy" id="2576905"/>
    <lineage>
        <taxon>Bacteria</taxon>
        <taxon>Bacillati</taxon>
        <taxon>Actinomycetota</taxon>
        <taxon>Actinomycetes</taxon>
        <taxon>Pseudonocardiales</taxon>
        <taxon>Pseudonocardiaceae</taxon>
        <taxon>Amycolatopsis</taxon>
    </lineage>
</organism>
<dbReference type="Gene3D" id="3.40.50.10540">
    <property type="entry name" value="Crotonobetainyl-coa:carnitine coa-transferase, domain 1"/>
    <property type="match status" value="1"/>
</dbReference>
<dbReference type="GO" id="GO:0003824">
    <property type="term" value="F:catalytic activity"/>
    <property type="evidence" value="ECO:0007669"/>
    <property type="project" value="InterPro"/>
</dbReference>
<dbReference type="SUPFAM" id="SSF89796">
    <property type="entry name" value="CoA-transferase family III (CaiB/BaiF)"/>
    <property type="match status" value="1"/>
</dbReference>
<dbReference type="OrthoDB" id="9797653at2"/>
<dbReference type="Gene3D" id="3.30.1540.10">
    <property type="entry name" value="formyl-coa transferase, domain 3"/>
    <property type="match status" value="1"/>
</dbReference>
<dbReference type="EMBL" id="PJMY01000003">
    <property type="protein sequence ID" value="PKV97241.1"/>
    <property type="molecule type" value="Genomic_DNA"/>
</dbReference>
<evidence type="ECO:0000313" key="1">
    <source>
        <dbReference type="EMBL" id="PKV97241.1"/>
    </source>
</evidence>
<comment type="caution">
    <text evidence="1">The sequence shown here is derived from an EMBL/GenBank/DDBJ whole genome shotgun (WGS) entry which is preliminary data.</text>
</comment>
<sequence length="402" mass="42785">MAGPLAGVKVVEIGSIGPGPWCAMMLSDMGAEVLRVDRAAAVRDHVPGEQSYEFATLRGRRSVGVDLKHPGGAEVVLRLVEQADALIEGSRPGVAERLGIGPDACLARNPRLVYGRMTGWGQDGPLAQAPGHDLNYLALSGLLHAIGPADGRPVPPLNLVGDYGGGGMLLAFGIVAGLFEAARSSQGQVLDAAMLDGSLLLGSLFHGLRQTGRWRDEREANRLDGGAPYYGTYETADGKWVAIAANEPKFYAVLLDTLGLAGEELPEQQDERGWPELRRRFAAVFRTKTRDHWAEIFRARETCFAPVLTLDEAPKHEHSIAREAFVPVDGVLQPAPAPRFARTPAAVAGPAAVPGEHTEKALRDWGFSPEEVTGLVAAQTVVQAACPAGPPRNDVNQQAVDS</sequence>
<keyword evidence="2" id="KW-1185">Reference proteome</keyword>
<accession>A0A2N3WTN7</accession>
<name>A0A2N3WTN7_9PSEU</name>
<dbReference type="RefSeq" id="WP_101439991.1">
    <property type="nucleotide sequence ID" value="NZ_PJMY01000003.1"/>
</dbReference>
<dbReference type="InterPro" id="IPR023606">
    <property type="entry name" value="CoA-Trfase_III_dom_1_sf"/>
</dbReference>
<dbReference type="PANTHER" id="PTHR48228:SF5">
    <property type="entry name" value="ALPHA-METHYLACYL-COA RACEMASE"/>
    <property type="match status" value="1"/>
</dbReference>
<dbReference type="AlphaFoldDB" id="A0A2N3WTN7"/>
<dbReference type="InterPro" id="IPR050509">
    <property type="entry name" value="CoA-transferase_III"/>
</dbReference>
<dbReference type="InterPro" id="IPR044855">
    <property type="entry name" value="CoA-Trfase_III_dom3_sf"/>
</dbReference>
<dbReference type="InterPro" id="IPR003673">
    <property type="entry name" value="CoA-Trfase_fam_III"/>
</dbReference>